<dbReference type="InterPro" id="IPR004886">
    <property type="entry name" value="Glucanosyltransferase"/>
</dbReference>
<dbReference type="GO" id="GO:0031505">
    <property type="term" value="P:fungal-type cell wall organization"/>
    <property type="evidence" value="ECO:0007669"/>
    <property type="project" value="TreeGrafter"/>
</dbReference>
<feature type="compositionally biased region" description="Polar residues" evidence="7">
    <location>
        <begin position="528"/>
        <end position="549"/>
    </location>
</feature>
<dbReference type="GO" id="GO:0098552">
    <property type="term" value="C:side of membrane"/>
    <property type="evidence" value="ECO:0007669"/>
    <property type="project" value="UniProtKB-KW"/>
</dbReference>
<organism evidence="9 10">
    <name type="scientific">Phialocephala subalpina</name>
    <dbReference type="NCBI Taxonomy" id="576137"/>
    <lineage>
        <taxon>Eukaryota</taxon>
        <taxon>Fungi</taxon>
        <taxon>Dikarya</taxon>
        <taxon>Ascomycota</taxon>
        <taxon>Pezizomycotina</taxon>
        <taxon>Leotiomycetes</taxon>
        <taxon>Helotiales</taxon>
        <taxon>Mollisiaceae</taxon>
        <taxon>Phialocephala</taxon>
        <taxon>Phialocephala fortinii species complex</taxon>
    </lineage>
</organism>
<dbReference type="GO" id="GO:0005886">
    <property type="term" value="C:plasma membrane"/>
    <property type="evidence" value="ECO:0007669"/>
    <property type="project" value="UniProtKB-SubCell"/>
</dbReference>
<dbReference type="PANTHER" id="PTHR31468:SF8">
    <property type="entry name" value="1,3-BETA-GLUCANOSYLTRANSFERASE GAS2"/>
    <property type="match status" value="1"/>
</dbReference>
<evidence type="ECO:0000256" key="4">
    <source>
        <dbReference type="ARBA" id="ARBA00023180"/>
    </source>
</evidence>
<dbReference type="Gene3D" id="3.20.20.80">
    <property type="entry name" value="Glycosidases"/>
    <property type="match status" value="1"/>
</dbReference>
<protein>
    <recommendedName>
        <fullName evidence="5">1,3-beta-glucanosyltransferase</fullName>
        <ecNumber evidence="5">2.4.1.-</ecNumber>
    </recommendedName>
</protein>
<keyword evidence="5" id="KW-0808">Transferase</keyword>
<evidence type="ECO:0000256" key="7">
    <source>
        <dbReference type="SAM" id="MobiDB-lite"/>
    </source>
</evidence>
<dbReference type="EC" id="2.4.1.-" evidence="5"/>
<keyword evidence="8" id="KW-1133">Transmembrane helix</keyword>
<accession>A0A1L7WVJ4</accession>
<dbReference type="SUPFAM" id="SSF51445">
    <property type="entry name" value="(Trans)glycosidases"/>
    <property type="match status" value="1"/>
</dbReference>
<evidence type="ECO:0000256" key="2">
    <source>
        <dbReference type="ARBA" id="ARBA00007528"/>
    </source>
</evidence>
<dbReference type="Pfam" id="PF03198">
    <property type="entry name" value="Glyco_hydro_72"/>
    <property type="match status" value="1"/>
</dbReference>
<feature type="transmembrane region" description="Helical" evidence="8">
    <location>
        <begin position="425"/>
        <end position="448"/>
    </location>
</feature>
<keyword evidence="5" id="KW-0336">GPI-anchor</keyword>
<feature type="compositionally biased region" description="Low complexity" evidence="7">
    <location>
        <begin position="552"/>
        <end position="570"/>
    </location>
</feature>
<comment type="subcellular location">
    <subcellularLocation>
        <location evidence="1 5">Cell membrane</location>
        <topology evidence="1 5">Lipid-anchor</topology>
        <topology evidence="1 5">GPI-anchor</topology>
    </subcellularLocation>
</comment>
<keyword evidence="5" id="KW-0449">Lipoprotein</keyword>
<proteinExistence type="inferred from homology"/>
<dbReference type="AlphaFoldDB" id="A0A1L7WVJ4"/>
<keyword evidence="5 8" id="KW-0472">Membrane</keyword>
<feature type="region of interest" description="Disordered" evidence="7">
    <location>
        <begin position="300"/>
        <end position="343"/>
    </location>
</feature>
<sequence>MRVLRIWAAAHLYSFVTLVACISTISISGTKFYYSDGSQFYIKGVAYGASTLVDVLSNTAQCTRDKLGVNTIRVYYVDTTANHDGCMSAFANAGIYVLVALDSAYSAINRASPGWTSSQYNNFTSVMDAFATYNNTFAFVAGNEVINDIDTSSAALYVKAAALDLKKYRDGKGYREIPVGYTGADVNTLAPFLQNYLACGSYAIDFFGQNNYAWCGQSSFTESGYSDEYADASNFNIPIFFSEVGCNTVQPRPFTDQAAILGADMDNLWSGAIVYEWLEEANDYGLVGYASTGVMSGTPTPMPSGGFSNLMSQWGTLTPTGTPSSSYTPNGTPPSCPSSTASGWGINGNAALPTLNKAAVSTRSTSSSTSSSTSPTAAASGKSSTGATKATGSAGAATSDTGTGNLNLNASGSTSTSGGSLSTGAIAGIAVGIVALVITAALVAFLLWRRRRKQRNSPPLDLSPEGLEVGEPPPKPELDSTAIGVPVSQHEAQPELQDASANRTPAGSELHSSPAFTTSTLGRAEMGNSPTPQSATNAVPTSELSTTPATPKPASAQLQPQPQQPISQRPVAPSNSTALKANAPWETDPFPYPQPEVTATQAQKTPLLSETDDDDELKRLEEEERRVDAAIAESERIRALKEEKTALQARKTALLEAKQKASRT</sequence>
<feature type="coiled-coil region" evidence="6">
    <location>
        <begin position="617"/>
        <end position="657"/>
    </location>
</feature>
<dbReference type="GO" id="GO:0071970">
    <property type="term" value="P:fungal-type cell wall (1-&gt;3)-beta-D-glucan biosynthetic process"/>
    <property type="evidence" value="ECO:0007669"/>
    <property type="project" value="TreeGrafter"/>
</dbReference>
<dbReference type="GO" id="GO:0042124">
    <property type="term" value="F:1,3-beta-glucanosyltransferase activity"/>
    <property type="evidence" value="ECO:0007669"/>
    <property type="project" value="TreeGrafter"/>
</dbReference>
<keyword evidence="8" id="KW-0812">Transmembrane</keyword>
<dbReference type="InterPro" id="IPR017853">
    <property type="entry name" value="GH"/>
</dbReference>
<comment type="function">
    <text evidence="5">Splits internally a 1,3-beta-glucan molecule and transfers the newly generated reducing end (the donor) to the non-reducing end of another 1,3-beta-glucan molecule (the acceptor) forming a 1,3-beta linkage, resulting in the elongation of 1,3-beta-glucan chains in the cell wall.</text>
</comment>
<keyword evidence="3" id="KW-0732">Signal</keyword>
<feature type="compositionally biased region" description="Polar residues" evidence="7">
    <location>
        <begin position="597"/>
        <end position="608"/>
    </location>
</feature>
<evidence type="ECO:0000256" key="6">
    <source>
        <dbReference type="SAM" id="Coils"/>
    </source>
</evidence>
<keyword evidence="4" id="KW-0325">Glycoprotein</keyword>
<evidence type="ECO:0000256" key="1">
    <source>
        <dbReference type="ARBA" id="ARBA00004609"/>
    </source>
</evidence>
<feature type="compositionally biased region" description="Polar residues" evidence="7">
    <location>
        <begin position="499"/>
        <end position="521"/>
    </location>
</feature>
<evidence type="ECO:0000313" key="9">
    <source>
        <dbReference type="EMBL" id="CZR56771.1"/>
    </source>
</evidence>
<dbReference type="Proteomes" id="UP000184330">
    <property type="component" value="Unassembled WGS sequence"/>
</dbReference>
<dbReference type="CDD" id="cd12087">
    <property type="entry name" value="TM_EGFR-like"/>
    <property type="match status" value="1"/>
</dbReference>
<name>A0A1L7WVJ4_9HELO</name>
<feature type="region of interest" description="Disordered" evidence="7">
    <location>
        <begin position="455"/>
        <end position="615"/>
    </location>
</feature>
<feature type="compositionally biased region" description="Low complexity" evidence="7">
    <location>
        <begin position="315"/>
        <end position="330"/>
    </location>
</feature>
<evidence type="ECO:0000256" key="3">
    <source>
        <dbReference type="ARBA" id="ARBA00022729"/>
    </source>
</evidence>
<feature type="region of interest" description="Disordered" evidence="7">
    <location>
        <begin position="357"/>
        <end position="405"/>
    </location>
</feature>
<dbReference type="PANTHER" id="PTHR31468">
    <property type="entry name" value="1,3-BETA-GLUCANOSYLTRANSFERASE GAS1"/>
    <property type="match status" value="1"/>
</dbReference>
<feature type="transmembrane region" description="Helical" evidence="8">
    <location>
        <begin position="12"/>
        <end position="34"/>
    </location>
</feature>
<comment type="similarity">
    <text evidence="2 5">Belongs to the glycosyl hydrolase 72 family.</text>
</comment>
<dbReference type="EMBL" id="FJOG01000008">
    <property type="protein sequence ID" value="CZR56771.1"/>
    <property type="molecule type" value="Genomic_DNA"/>
</dbReference>
<dbReference type="OrthoDB" id="421038at2759"/>
<evidence type="ECO:0000256" key="8">
    <source>
        <dbReference type="SAM" id="Phobius"/>
    </source>
</evidence>
<dbReference type="PROSITE" id="PS51257">
    <property type="entry name" value="PROKAR_LIPOPROTEIN"/>
    <property type="match status" value="1"/>
</dbReference>
<keyword evidence="10" id="KW-1185">Reference proteome</keyword>
<gene>
    <name evidence="9" type="ORF">PAC_06660</name>
</gene>
<keyword evidence="6" id="KW-0175">Coiled coil</keyword>
<evidence type="ECO:0000313" key="10">
    <source>
        <dbReference type="Proteomes" id="UP000184330"/>
    </source>
</evidence>
<evidence type="ECO:0000256" key="5">
    <source>
        <dbReference type="RuleBase" id="RU361209"/>
    </source>
</evidence>
<reference evidence="9 10" key="1">
    <citation type="submission" date="2016-03" db="EMBL/GenBank/DDBJ databases">
        <authorList>
            <person name="Ploux O."/>
        </authorList>
    </citation>
    <scope>NUCLEOTIDE SEQUENCE [LARGE SCALE GENOMIC DNA]</scope>
    <source>
        <strain evidence="9 10">UAMH 11012</strain>
    </source>
</reference>